<feature type="domain" description="CheW-like" evidence="15">
    <location>
        <begin position="619"/>
        <end position="754"/>
    </location>
</feature>
<dbReference type="PRINTS" id="PR00344">
    <property type="entry name" value="BCTRLSENSOR"/>
</dbReference>
<evidence type="ECO:0000256" key="2">
    <source>
        <dbReference type="ARBA" id="ARBA00012438"/>
    </source>
</evidence>
<evidence type="ECO:0000256" key="4">
    <source>
        <dbReference type="ARBA" id="ARBA00022500"/>
    </source>
</evidence>
<dbReference type="Gene3D" id="1.20.120.160">
    <property type="entry name" value="HPT domain"/>
    <property type="match status" value="2"/>
</dbReference>
<evidence type="ECO:0000259" key="15">
    <source>
        <dbReference type="PROSITE" id="PS50851"/>
    </source>
</evidence>
<keyword evidence="10" id="KW-0902">Two-component regulatory system</keyword>
<evidence type="ECO:0000313" key="18">
    <source>
        <dbReference type="Proteomes" id="UP000017148"/>
    </source>
</evidence>
<dbReference type="SMART" id="SM00073">
    <property type="entry name" value="HPT"/>
    <property type="match status" value="2"/>
</dbReference>
<dbReference type="SUPFAM" id="SSF55874">
    <property type="entry name" value="ATPase domain of HSP90 chaperone/DNA topoisomerase II/histidine kinase"/>
    <property type="match status" value="1"/>
</dbReference>
<dbReference type="Pfam" id="PF01627">
    <property type="entry name" value="Hpt"/>
    <property type="match status" value="2"/>
</dbReference>
<evidence type="ECO:0000256" key="1">
    <source>
        <dbReference type="ARBA" id="ARBA00000085"/>
    </source>
</evidence>
<evidence type="ECO:0000256" key="13">
    <source>
        <dbReference type="SAM" id="MobiDB-lite"/>
    </source>
</evidence>
<gene>
    <name evidence="17" type="ORF">CALK_0887</name>
</gene>
<dbReference type="InterPro" id="IPR036890">
    <property type="entry name" value="HATPase_C_sf"/>
</dbReference>
<dbReference type="EC" id="2.7.13.3" evidence="2"/>
<dbReference type="CDD" id="cd00731">
    <property type="entry name" value="CheA_reg"/>
    <property type="match status" value="1"/>
</dbReference>
<name>U7D889_9BACT</name>
<dbReference type="SMART" id="SM00387">
    <property type="entry name" value="HATPase_c"/>
    <property type="match status" value="1"/>
</dbReference>
<evidence type="ECO:0000256" key="6">
    <source>
        <dbReference type="ARBA" id="ARBA00022679"/>
    </source>
</evidence>
<keyword evidence="7" id="KW-0547">Nucleotide-binding</keyword>
<dbReference type="SMART" id="SM00260">
    <property type="entry name" value="CheW"/>
    <property type="match status" value="1"/>
</dbReference>
<dbReference type="PATRIC" id="fig|1313304.3.peg.846"/>
<evidence type="ECO:0000256" key="11">
    <source>
        <dbReference type="ARBA" id="ARBA00035100"/>
    </source>
</evidence>
<keyword evidence="5 12" id="KW-0597">Phosphoprotein</keyword>
<evidence type="ECO:0000256" key="12">
    <source>
        <dbReference type="PROSITE-ProRule" id="PRU00110"/>
    </source>
</evidence>
<dbReference type="FunFam" id="3.30.565.10:FF:000016">
    <property type="entry name" value="Chemotaxis protein CheA, putative"/>
    <property type="match status" value="1"/>
</dbReference>
<evidence type="ECO:0000256" key="5">
    <source>
        <dbReference type="ARBA" id="ARBA00022553"/>
    </source>
</evidence>
<feature type="modified residue" description="Phosphohistidine" evidence="12">
    <location>
        <position position="218"/>
    </location>
</feature>
<feature type="domain" description="HPt" evidence="16">
    <location>
        <begin position="171"/>
        <end position="275"/>
    </location>
</feature>
<dbReference type="GO" id="GO:0005737">
    <property type="term" value="C:cytoplasm"/>
    <property type="evidence" value="ECO:0007669"/>
    <property type="project" value="InterPro"/>
</dbReference>
<dbReference type="Gene3D" id="1.10.287.560">
    <property type="entry name" value="Histidine kinase CheA-like, homodimeric domain"/>
    <property type="match status" value="1"/>
</dbReference>
<dbReference type="InterPro" id="IPR004358">
    <property type="entry name" value="Sig_transdc_His_kin-like_C"/>
</dbReference>
<keyword evidence="18" id="KW-1185">Reference proteome</keyword>
<feature type="domain" description="HPt" evidence="16">
    <location>
        <begin position="1"/>
        <end position="109"/>
    </location>
</feature>
<dbReference type="eggNOG" id="COG0643">
    <property type="taxonomic scope" value="Bacteria"/>
</dbReference>
<accession>U7D889</accession>
<dbReference type="SUPFAM" id="SSF50341">
    <property type="entry name" value="CheW-like"/>
    <property type="match status" value="1"/>
</dbReference>
<organism evidence="17 18">
    <name type="scientific">Chitinivibrio alkaliphilus ACht1</name>
    <dbReference type="NCBI Taxonomy" id="1313304"/>
    <lineage>
        <taxon>Bacteria</taxon>
        <taxon>Pseudomonadati</taxon>
        <taxon>Fibrobacterota</taxon>
        <taxon>Chitinivibrionia</taxon>
        <taxon>Chitinivibrionales</taxon>
        <taxon>Chitinivibrionaceae</taxon>
        <taxon>Chitinivibrio</taxon>
    </lineage>
</organism>
<comment type="caution">
    <text evidence="17">The sequence shown here is derived from an EMBL/GenBank/DDBJ whole genome shotgun (WGS) entry which is preliminary data.</text>
</comment>
<dbReference type="SMART" id="SM01231">
    <property type="entry name" value="H-kinase_dim"/>
    <property type="match status" value="1"/>
</dbReference>
<dbReference type="PROSITE" id="PS50109">
    <property type="entry name" value="HIS_KIN"/>
    <property type="match status" value="1"/>
</dbReference>
<evidence type="ECO:0000256" key="10">
    <source>
        <dbReference type="ARBA" id="ARBA00023012"/>
    </source>
</evidence>
<dbReference type="GO" id="GO:0000155">
    <property type="term" value="F:phosphorelay sensor kinase activity"/>
    <property type="evidence" value="ECO:0007669"/>
    <property type="project" value="InterPro"/>
</dbReference>
<feature type="domain" description="Histidine kinase" evidence="14">
    <location>
        <begin position="365"/>
        <end position="617"/>
    </location>
</feature>
<dbReference type="Gene3D" id="2.30.30.40">
    <property type="entry name" value="SH3 Domains"/>
    <property type="match status" value="1"/>
</dbReference>
<dbReference type="GO" id="GO:0006935">
    <property type="term" value="P:chemotaxis"/>
    <property type="evidence" value="ECO:0007669"/>
    <property type="project" value="UniProtKB-KW"/>
</dbReference>
<dbReference type="InterPro" id="IPR037006">
    <property type="entry name" value="CheA-like_homodim_sf"/>
</dbReference>
<dbReference type="Proteomes" id="UP000017148">
    <property type="component" value="Unassembled WGS sequence"/>
</dbReference>
<dbReference type="RefSeq" id="WP_022636389.1">
    <property type="nucleotide sequence ID" value="NZ_ASJR01000006.1"/>
</dbReference>
<comment type="function">
    <text evidence="11">Involved in the transmission of sensory signals from the chemoreceptors to the flagellar motors. CheA is autophosphorylated; it can transfer its phosphate group to either CheB or CheY.</text>
</comment>
<evidence type="ECO:0000259" key="14">
    <source>
        <dbReference type="PROSITE" id="PS50109"/>
    </source>
</evidence>
<evidence type="ECO:0000313" key="17">
    <source>
        <dbReference type="EMBL" id="ERP32158.1"/>
    </source>
</evidence>
<evidence type="ECO:0000256" key="8">
    <source>
        <dbReference type="ARBA" id="ARBA00022777"/>
    </source>
</evidence>
<dbReference type="CDD" id="cd16916">
    <property type="entry name" value="HATPase_CheA-like"/>
    <property type="match status" value="1"/>
</dbReference>
<dbReference type="STRING" id="1313304.CALK_0887"/>
<proteinExistence type="predicted"/>
<feature type="modified residue" description="Phosphohistidine" evidence="12">
    <location>
        <position position="52"/>
    </location>
</feature>
<dbReference type="SUPFAM" id="SSF47226">
    <property type="entry name" value="Histidine-containing phosphotransfer domain, HPT domain"/>
    <property type="match status" value="2"/>
</dbReference>
<dbReference type="InterPro" id="IPR036061">
    <property type="entry name" value="CheW-like_dom_sf"/>
</dbReference>
<dbReference type="InterPro" id="IPR005467">
    <property type="entry name" value="His_kinase_dom"/>
</dbReference>
<dbReference type="InterPro" id="IPR036641">
    <property type="entry name" value="HPT_dom_sf"/>
</dbReference>
<reference evidence="17 18" key="1">
    <citation type="journal article" date="2013" name="Environ. Microbiol.">
        <title>Genome analysis of Chitinivibrio alkaliphilus gen. nov., sp. nov., a novel extremely haloalkaliphilic anaerobic chitinolytic bacterium from the candidate phylum Termite Group 3.</title>
        <authorList>
            <person name="Sorokin D.Y."/>
            <person name="Gumerov V.M."/>
            <person name="Rakitin A.L."/>
            <person name="Beletsky A.V."/>
            <person name="Damste J.S."/>
            <person name="Muyzer G."/>
            <person name="Mardanov A.V."/>
            <person name="Ravin N.V."/>
        </authorList>
    </citation>
    <scope>NUCLEOTIDE SEQUENCE [LARGE SCALE GENOMIC DNA]</scope>
    <source>
        <strain evidence="17 18">ACht1</strain>
    </source>
</reference>
<evidence type="ECO:0000256" key="3">
    <source>
        <dbReference type="ARBA" id="ARBA00021495"/>
    </source>
</evidence>
<comment type="catalytic activity">
    <reaction evidence="1">
        <text>ATP + protein L-histidine = ADP + protein N-phospho-L-histidine.</text>
        <dbReference type="EC" id="2.7.13.3"/>
    </reaction>
</comment>
<dbReference type="PROSITE" id="PS50851">
    <property type="entry name" value="CHEW"/>
    <property type="match status" value="1"/>
</dbReference>
<dbReference type="PANTHER" id="PTHR43395">
    <property type="entry name" value="SENSOR HISTIDINE KINASE CHEA"/>
    <property type="match status" value="1"/>
</dbReference>
<dbReference type="EMBL" id="ASJR01000006">
    <property type="protein sequence ID" value="ERP32158.1"/>
    <property type="molecule type" value="Genomic_DNA"/>
</dbReference>
<dbReference type="InterPro" id="IPR008207">
    <property type="entry name" value="Sig_transdc_His_kin_Hpt_dom"/>
</dbReference>
<dbReference type="Pfam" id="PF02518">
    <property type="entry name" value="HATPase_c"/>
    <property type="match status" value="1"/>
</dbReference>
<sequence>MSYDAELIDGFIEETNEVLEEVEPTLIELSQKSSGTPTPDKETINSIFRLFHSMKSSAAFLGFSNIAKITHVAENLIQSIREEELFLTEHIASTLCKTTDLITEILVKIRNDRDDSGFEDRIAQTTALLSQHLEEGKAAPQPKVEEEEAPPSTPTAQAGTISETDDDESTQELLSPDMYNAFISEANEQLDMIEQCFLELESEGFSRAVVDTAYRTMHSFKGNCSFMNFNDLEDYSHLVETILSGVRENKVDITPDTVSFLLEAIDLLRNTVGNISQDHTRTSIENLTTYTELMRDVFSQCFPKEPPAAAAHEQKTEVVKLSPSSNTPEIDPTPQPKTSPVSEDSPGQEKKESSSSKNLTGLKRNMRNDIRVKLEKLDHIINLSGELVIAESMVTRNPALGTIEDEIFSRSIHQLRRICSELQDASMALRMVPLSSTFKKMIRVVHDLSQKIDKKIKLEIIGEDTEVDKTVIELIGDPLVHIIRNSCDHGIESRQERLQNGKSELGNIRIEGRHEGGEVWIIVSDDGRGLNRDKIIQKAIENNLLKEKEIPALSDEEIYRLIFHPGFSTAESISDVSGRGVGMDVVKKNIEKMNGEIDIQSVSGQGSSFIIRIPLTLAIIDGMLIKVGPHQYTLPTLSIKRSITCTEEMLSTSPEGAEILNLDNTFLPVLKLGEILQQETAVTNTTEGILVIVDQGGKEIALLADEIIGQQQTVIKGLSDYLGKARGASGCTILGDGSVSLILDIRSLIEIADEMLSLQETTTG</sequence>
<keyword evidence="4" id="KW-0145">Chemotaxis</keyword>
<keyword evidence="8 17" id="KW-0418">Kinase</keyword>
<dbReference type="GO" id="GO:0005524">
    <property type="term" value="F:ATP binding"/>
    <property type="evidence" value="ECO:0007669"/>
    <property type="project" value="UniProtKB-KW"/>
</dbReference>
<feature type="region of interest" description="Disordered" evidence="13">
    <location>
        <begin position="132"/>
        <end position="170"/>
    </location>
</feature>
<dbReference type="InterPro" id="IPR003594">
    <property type="entry name" value="HATPase_dom"/>
</dbReference>
<protein>
    <recommendedName>
        <fullName evidence="3">Chemotaxis protein CheA</fullName>
        <ecNumber evidence="2">2.7.13.3</ecNumber>
    </recommendedName>
</protein>
<evidence type="ECO:0000256" key="7">
    <source>
        <dbReference type="ARBA" id="ARBA00022741"/>
    </source>
</evidence>
<dbReference type="OrthoDB" id="9803176at2"/>
<keyword evidence="9" id="KW-0067">ATP-binding</keyword>
<dbReference type="PANTHER" id="PTHR43395:SF10">
    <property type="entry name" value="CHEMOTAXIS PROTEIN CHEA"/>
    <property type="match status" value="1"/>
</dbReference>
<dbReference type="PROSITE" id="PS50894">
    <property type="entry name" value="HPT"/>
    <property type="match status" value="2"/>
</dbReference>
<dbReference type="AlphaFoldDB" id="U7D889"/>
<evidence type="ECO:0000256" key="9">
    <source>
        <dbReference type="ARBA" id="ARBA00022840"/>
    </source>
</evidence>
<dbReference type="InterPro" id="IPR004105">
    <property type="entry name" value="CheA-like_dim"/>
</dbReference>
<dbReference type="InterPro" id="IPR002545">
    <property type="entry name" value="CheW-lke_dom"/>
</dbReference>
<keyword evidence="6" id="KW-0808">Transferase</keyword>
<dbReference type="Pfam" id="PF02895">
    <property type="entry name" value="H-kinase_dim"/>
    <property type="match status" value="1"/>
</dbReference>
<dbReference type="Pfam" id="PF01584">
    <property type="entry name" value="CheW"/>
    <property type="match status" value="1"/>
</dbReference>
<dbReference type="SUPFAM" id="SSF47384">
    <property type="entry name" value="Homodimeric domain of signal transducing histidine kinase"/>
    <property type="match status" value="1"/>
</dbReference>
<feature type="region of interest" description="Disordered" evidence="13">
    <location>
        <begin position="307"/>
        <end position="363"/>
    </location>
</feature>
<dbReference type="InterPro" id="IPR051315">
    <property type="entry name" value="Bact_Chemotaxis_CheA"/>
</dbReference>
<dbReference type="Gene3D" id="3.30.565.10">
    <property type="entry name" value="Histidine kinase-like ATPase, C-terminal domain"/>
    <property type="match status" value="1"/>
</dbReference>
<evidence type="ECO:0000259" key="16">
    <source>
        <dbReference type="PROSITE" id="PS50894"/>
    </source>
</evidence>
<dbReference type="InterPro" id="IPR036097">
    <property type="entry name" value="HisK_dim/P_sf"/>
</dbReference>